<gene>
    <name evidence="3" type="ORF">CR165_05555</name>
</gene>
<dbReference type="InterPro" id="IPR051311">
    <property type="entry name" value="DedA_domain"/>
</dbReference>
<dbReference type="RefSeq" id="WP_109515993.1">
    <property type="nucleotide sequence ID" value="NZ_JBHSCH010000031.1"/>
</dbReference>
<keyword evidence="1" id="KW-0472">Membrane</keyword>
<dbReference type="InterPro" id="IPR032816">
    <property type="entry name" value="VTT_dom"/>
</dbReference>
<comment type="caution">
    <text evidence="3">The sequence shown here is derived from an EMBL/GenBank/DDBJ whole genome shotgun (WGS) entry which is preliminary data.</text>
</comment>
<evidence type="ECO:0000313" key="4">
    <source>
        <dbReference type="Proteomes" id="UP000245048"/>
    </source>
</evidence>
<feature type="transmembrane region" description="Helical" evidence="1">
    <location>
        <begin position="119"/>
        <end position="142"/>
    </location>
</feature>
<protein>
    <recommendedName>
        <fullName evidence="2">VTT domain-containing protein</fullName>
    </recommendedName>
</protein>
<dbReference type="PANTHER" id="PTHR42709">
    <property type="entry name" value="ALKALINE PHOSPHATASE LIKE PROTEIN"/>
    <property type="match status" value="1"/>
</dbReference>
<dbReference type="AlphaFoldDB" id="A0A2U1V674"/>
<dbReference type="OrthoDB" id="9814483at2"/>
<feature type="transmembrane region" description="Helical" evidence="1">
    <location>
        <begin position="41"/>
        <end position="61"/>
    </location>
</feature>
<dbReference type="EMBL" id="PDOA01000003">
    <property type="protein sequence ID" value="PWC29419.1"/>
    <property type="molecule type" value="Genomic_DNA"/>
</dbReference>
<dbReference type="Proteomes" id="UP000245048">
    <property type="component" value="Unassembled WGS sequence"/>
</dbReference>
<evidence type="ECO:0000259" key="2">
    <source>
        <dbReference type="Pfam" id="PF09335"/>
    </source>
</evidence>
<keyword evidence="1" id="KW-1133">Transmembrane helix</keyword>
<reference evidence="4" key="1">
    <citation type="submission" date="2017-10" db="EMBL/GenBank/DDBJ databases">
        <authorList>
            <person name="Toshchakov S.V."/>
            <person name="Goeva M.A."/>
        </authorList>
    </citation>
    <scope>NUCLEOTIDE SEQUENCE [LARGE SCALE GENOMIC DNA]</scope>
    <source>
        <strain evidence="4">JR1/69-1-13</strain>
    </source>
</reference>
<feature type="domain" description="VTT" evidence="2">
    <location>
        <begin position="28"/>
        <end position="138"/>
    </location>
</feature>
<name>A0A2U1V674_9PROT</name>
<keyword evidence="4" id="KW-1185">Reference proteome</keyword>
<sequence length="145" mass="15417">MTDLAAYGGLFLAALVAATILPAQSEALLVGLLLGGEHPAVLLVLAASLGNVAGSAANWWLGRSLERFKGRRWFPVSAAGLARAQRWFGRFGLWSLLLAWVPVVGDPLTVVAGVLRVPFWRFLLLVALGKVGRYVLLAWASIGLG</sequence>
<evidence type="ECO:0000256" key="1">
    <source>
        <dbReference type="SAM" id="Phobius"/>
    </source>
</evidence>
<keyword evidence="1" id="KW-0812">Transmembrane</keyword>
<evidence type="ECO:0000313" key="3">
    <source>
        <dbReference type="EMBL" id="PWC29419.1"/>
    </source>
</evidence>
<organism evidence="3 4">
    <name type="scientific">Teichococcus aestuarii</name>
    <dbReference type="NCBI Taxonomy" id="568898"/>
    <lineage>
        <taxon>Bacteria</taxon>
        <taxon>Pseudomonadati</taxon>
        <taxon>Pseudomonadota</taxon>
        <taxon>Alphaproteobacteria</taxon>
        <taxon>Acetobacterales</taxon>
        <taxon>Roseomonadaceae</taxon>
        <taxon>Roseomonas</taxon>
    </lineage>
</organism>
<proteinExistence type="predicted"/>
<feature type="transmembrane region" description="Helical" evidence="1">
    <location>
        <begin position="91"/>
        <end position="113"/>
    </location>
</feature>
<dbReference type="PANTHER" id="PTHR42709:SF4">
    <property type="entry name" value="INNER MEMBRANE PROTEIN YQAA"/>
    <property type="match status" value="1"/>
</dbReference>
<dbReference type="Pfam" id="PF09335">
    <property type="entry name" value="VTT_dom"/>
    <property type="match status" value="1"/>
</dbReference>
<accession>A0A2U1V674</accession>